<name>A0A0E9WSS3_ANGAN</name>
<sequence>MGGFQLVRKIMPQCTPVPPAGRSDTCIMSACSAAHSAFLSLRSAQAQLGNCGMIKKDHMLACAEVAAIRTVKNILRHSKLRY</sequence>
<organism evidence="1">
    <name type="scientific">Anguilla anguilla</name>
    <name type="common">European freshwater eel</name>
    <name type="synonym">Muraena anguilla</name>
    <dbReference type="NCBI Taxonomy" id="7936"/>
    <lineage>
        <taxon>Eukaryota</taxon>
        <taxon>Metazoa</taxon>
        <taxon>Chordata</taxon>
        <taxon>Craniata</taxon>
        <taxon>Vertebrata</taxon>
        <taxon>Euteleostomi</taxon>
        <taxon>Actinopterygii</taxon>
        <taxon>Neopterygii</taxon>
        <taxon>Teleostei</taxon>
        <taxon>Anguilliformes</taxon>
        <taxon>Anguillidae</taxon>
        <taxon>Anguilla</taxon>
    </lineage>
</organism>
<accession>A0A0E9WSS3</accession>
<reference evidence="1" key="2">
    <citation type="journal article" date="2015" name="Fish Shellfish Immunol.">
        <title>Early steps in the European eel (Anguilla anguilla)-Vibrio vulnificus interaction in the gills: Role of the RtxA13 toxin.</title>
        <authorList>
            <person name="Callol A."/>
            <person name="Pajuelo D."/>
            <person name="Ebbesson L."/>
            <person name="Teles M."/>
            <person name="MacKenzie S."/>
            <person name="Amaro C."/>
        </authorList>
    </citation>
    <scope>NUCLEOTIDE SEQUENCE</scope>
</reference>
<dbReference type="EMBL" id="GBXM01015271">
    <property type="protein sequence ID" value="JAH93306.1"/>
    <property type="molecule type" value="Transcribed_RNA"/>
</dbReference>
<protein>
    <submittedName>
        <fullName evidence="1">Uncharacterized protein</fullName>
    </submittedName>
</protein>
<proteinExistence type="predicted"/>
<reference evidence="1" key="1">
    <citation type="submission" date="2014-11" db="EMBL/GenBank/DDBJ databases">
        <authorList>
            <person name="Amaro Gonzalez C."/>
        </authorList>
    </citation>
    <scope>NUCLEOTIDE SEQUENCE</scope>
</reference>
<evidence type="ECO:0000313" key="1">
    <source>
        <dbReference type="EMBL" id="JAH93306.1"/>
    </source>
</evidence>
<dbReference type="AlphaFoldDB" id="A0A0E9WSS3"/>